<dbReference type="Proteomes" id="UP001500979">
    <property type="component" value="Unassembled WGS sequence"/>
</dbReference>
<reference evidence="2 3" key="1">
    <citation type="journal article" date="2019" name="Int. J. Syst. Evol. Microbiol.">
        <title>The Global Catalogue of Microorganisms (GCM) 10K type strain sequencing project: providing services to taxonomists for standard genome sequencing and annotation.</title>
        <authorList>
            <consortium name="The Broad Institute Genomics Platform"/>
            <consortium name="The Broad Institute Genome Sequencing Center for Infectious Disease"/>
            <person name="Wu L."/>
            <person name="Ma J."/>
        </authorList>
    </citation>
    <scope>NUCLEOTIDE SEQUENCE [LARGE SCALE GENOMIC DNA]</scope>
    <source>
        <strain evidence="2 3">JCM 9383</strain>
    </source>
</reference>
<sequence>MKSALRPLTATALVAVAALAFTPQAAAASFDINFDCSGDSPVGEQKFTLGQSTDVTAPATVAPGAALDIVIDPAPNTVPGEVNGYTVKRVEQMDLRIPIPANSTYVSADLAGGSGLGPNPPTITLEGNVAVLHLDGPLNGGQPFELPTVTAHLTAGDSGTIETKLAGTSYDDPGLTFTAVVSSVIGDQSVPSRCFPNPNPVLTTTTIG</sequence>
<comment type="caution">
    <text evidence="2">The sequence shown here is derived from an EMBL/GenBank/DDBJ whole genome shotgun (WGS) entry which is preliminary data.</text>
</comment>
<dbReference type="EMBL" id="BAAAUX010000001">
    <property type="protein sequence ID" value="GAA2774636.1"/>
    <property type="molecule type" value="Genomic_DNA"/>
</dbReference>
<gene>
    <name evidence="2" type="ORF">GCM10010470_03300</name>
</gene>
<keyword evidence="1" id="KW-0732">Signal</keyword>
<evidence type="ECO:0000313" key="2">
    <source>
        <dbReference type="EMBL" id="GAA2774636.1"/>
    </source>
</evidence>
<keyword evidence="3" id="KW-1185">Reference proteome</keyword>
<name>A0ABN3V2F1_9PSEU</name>
<evidence type="ECO:0000313" key="3">
    <source>
        <dbReference type="Proteomes" id="UP001500979"/>
    </source>
</evidence>
<feature type="signal peptide" evidence="1">
    <location>
        <begin position="1"/>
        <end position="27"/>
    </location>
</feature>
<protein>
    <submittedName>
        <fullName evidence="2">Cyclase</fullName>
    </submittedName>
</protein>
<accession>A0ABN3V2F1</accession>
<proteinExistence type="predicted"/>
<feature type="chain" id="PRO_5046806367" evidence="1">
    <location>
        <begin position="28"/>
        <end position="208"/>
    </location>
</feature>
<organism evidence="2 3">
    <name type="scientific">Saccharopolyspora taberi</name>
    <dbReference type="NCBI Taxonomy" id="60895"/>
    <lineage>
        <taxon>Bacteria</taxon>
        <taxon>Bacillati</taxon>
        <taxon>Actinomycetota</taxon>
        <taxon>Actinomycetes</taxon>
        <taxon>Pseudonocardiales</taxon>
        <taxon>Pseudonocardiaceae</taxon>
        <taxon>Saccharopolyspora</taxon>
    </lineage>
</organism>
<dbReference type="RefSeq" id="WP_344677500.1">
    <property type="nucleotide sequence ID" value="NZ_BAAAUX010000001.1"/>
</dbReference>
<evidence type="ECO:0000256" key="1">
    <source>
        <dbReference type="SAM" id="SignalP"/>
    </source>
</evidence>